<evidence type="ECO:0000313" key="2">
    <source>
        <dbReference type="Proteomes" id="UP001221757"/>
    </source>
</evidence>
<evidence type="ECO:0000313" key="1">
    <source>
        <dbReference type="EMBL" id="KAJ7627503.1"/>
    </source>
</evidence>
<protein>
    <submittedName>
        <fullName evidence="1">Uncharacterized protein</fullName>
    </submittedName>
</protein>
<sequence length="267" mass="30332">MSLQHYHRTCSRYLSTPRGFFISTYTSLKLGTVYQNLRPNYESLVEVAFVSDLDFTDLGWENPNGTVPGQIMEDGWTRIPSAEVDHKYSCSIYAGDVAEWLSQANHIFKCLNITSNYEQYAVVDYVGYRLTFSGPNGLPPGYLFLCPLKYFHSHDPTCFPYPDFPAYWSLDPTGIERLSTEEATDLGFPSFEFKMMVIGFSWDSSAYDGLRAFHEAKGFDPYSQDVARHLGYPLYELSGVEGSFAHCESHRTPGLIMLTEQNSGRDQ</sequence>
<name>A0AAD7FM00_MYCRO</name>
<reference evidence="1" key="1">
    <citation type="submission" date="2023-03" db="EMBL/GenBank/DDBJ databases">
        <title>Massive genome expansion in bonnet fungi (Mycena s.s.) driven by repeated elements and novel gene families across ecological guilds.</title>
        <authorList>
            <consortium name="Lawrence Berkeley National Laboratory"/>
            <person name="Harder C.B."/>
            <person name="Miyauchi S."/>
            <person name="Viragh M."/>
            <person name="Kuo A."/>
            <person name="Thoen E."/>
            <person name="Andreopoulos B."/>
            <person name="Lu D."/>
            <person name="Skrede I."/>
            <person name="Drula E."/>
            <person name="Henrissat B."/>
            <person name="Morin E."/>
            <person name="Kohler A."/>
            <person name="Barry K."/>
            <person name="LaButti K."/>
            <person name="Morin E."/>
            <person name="Salamov A."/>
            <person name="Lipzen A."/>
            <person name="Mereny Z."/>
            <person name="Hegedus B."/>
            <person name="Baldrian P."/>
            <person name="Stursova M."/>
            <person name="Weitz H."/>
            <person name="Taylor A."/>
            <person name="Grigoriev I.V."/>
            <person name="Nagy L.G."/>
            <person name="Martin F."/>
            <person name="Kauserud H."/>
        </authorList>
    </citation>
    <scope>NUCLEOTIDE SEQUENCE</scope>
    <source>
        <strain evidence="1">CBHHK067</strain>
    </source>
</reference>
<accession>A0AAD7FM00</accession>
<dbReference type="EMBL" id="JARKIE010000569">
    <property type="protein sequence ID" value="KAJ7627503.1"/>
    <property type="molecule type" value="Genomic_DNA"/>
</dbReference>
<keyword evidence="2" id="KW-1185">Reference proteome</keyword>
<proteinExistence type="predicted"/>
<dbReference type="Proteomes" id="UP001221757">
    <property type="component" value="Unassembled WGS sequence"/>
</dbReference>
<gene>
    <name evidence="1" type="ORF">B0H17DRAFT_1024312</name>
</gene>
<dbReference type="AlphaFoldDB" id="A0AAD7FM00"/>
<organism evidence="1 2">
    <name type="scientific">Mycena rosella</name>
    <name type="common">Pink bonnet</name>
    <name type="synonym">Agaricus rosellus</name>
    <dbReference type="NCBI Taxonomy" id="1033263"/>
    <lineage>
        <taxon>Eukaryota</taxon>
        <taxon>Fungi</taxon>
        <taxon>Dikarya</taxon>
        <taxon>Basidiomycota</taxon>
        <taxon>Agaricomycotina</taxon>
        <taxon>Agaricomycetes</taxon>
        <taxon>Agaricomycetidae</taxon>
        <taxon>Agaricales</taxon>
        <taxon>Marasmiineae</taxon>
        <taxon>Mycenaceae</taxon>
        <taxon>Mycena</taxon>
    </lineage>
</organism>
<comment type="caution">
    <text evidence="1">The sequence shown here is derived from an EMBL/GenBank/DDBJ whole genome shotgun (WGS) entry which is preliminary data.</text>
</comment>